<dbReference type="Proteomes" id="UP001164743">
    <property type="component" value="Chromosome 2A"/>
</dbReference>
<keyword evidence="3" id="KW-1185">Reference proteome</keyword>
<feature type="region of interest" description="Disordered" evidence="1">
    <location>
        <begin position="232"/>
        <end position="254"/>
    </location>
</feature>
<proteinExistence type="predicted"/>
<evidence type="ECO:0000256" key="1">
    <source>
        <dbReference type="SAM" id="MobiDB-lite"/>
    </source>
</evidence>
<protein>
    <recommendedName>
        <fullName evidence="4">Dirigent protein</fullName>
    </recommendedName>
</protein>
<organism evidence="2 3">
    <name type="scientific">Puccinia triticina</name>
    <dbReference type="NCBI Taxonomy" id="208348"/>
    <lineage>
        <taxon>Eukaryota</taxon>
        <taxon>Fungi</taxon>
        <taxon>Dikarya</taxon>
        <taxon>Basidiomycota</taxon>
        <taxon>Pucciniomycotina</taxon>
        <taxon>Pucciniomycetes</taxon>
        <taxon>Pucciniales</taxon>
        <taxon>Pucciniaceae</taxon>
        <taxon>Puccinia</taxon>
    </lineage>
</organism>
<sequence>MGASTTSPASPMGGRRPSHPMYVMGPFDIIEIGNHVIAPGASYGQLNYLTSIVYNNPDAQGGQENVIVDLSGYGSRSTSLAQDRVYQLAGRFVGPNNGGDPIIFYEQALTLHIGESSAFLNSQSISLLAGKVAVFGFGVVSQREEVKAVEINNAPQTNLHVTLRHTNYHVIKRERVEFETTYVVPGNAILRNTFGLLQIGREALIVGYMGGFDPQKHTWVVDALLISMSSGPQTRVNGSPANAVGQLDTRRPHL</sequence>
<dbReference type="GeneID" id="77807314"/>
<name>A0ABY7CCC1_9BASI</name>
<dbReference type="EMBL" id="CP110422">
    <property type="protein sequence ID" value="WAQ82087.1"/>
    <property type="molecule type" value="Genomic_DNA"/>
</dbReference>
<gene>
    <name evidence="2" type="ORF">PtA15_2A400</name>
</gene>
<evidence type="ECO:0000313" key="2">
    <source>
        <dbReference type="EMBL" id="WAQ82087.1"/>
    </source>
</evidence>
<reference evidence="2" key="1">
    <citation type="submission" date="2022-10" db="EMBL/GenBank/DDBJ databases">
        <title>Puccinia triticina Genome sequencing and assembly.</title>
        <authorList>
            <person name="Li C."/>
        </authorList>
    </citation>
    <scope>NUCLEOTIDE SEQUENCE</scope>
    <source>
        <strain evidence="2">Pt15</strain>
    </source>
</reference>
<evidence type="ECO:0008006" key="4">
    <source>
        <dbReference type="Google" id="ProtNLM"/>
    </source>
</evidence>
<accession>A0ABY7CCC1</accession>
<dbReference type="RefSeq" id="XP_053017642.1">
    <property type="nucleotide sequence ID" value="XM_053166419.1"/>
</dbReference>
<evidence type="ECO:0000313" key="3">
    <source>
        <dbReference type="Proteomes" id="UP001164743"/>
    </source>
</evidence>